<dbReference type="Pfam" id="PF01850">
    <property type="entry name" value="PIN"/>
    <property type="match status" value="1"/>
</dbReference>
<dbReference type="CDD" id="cd09854">
    <property type="entry name" value="PIN_VapC-like"/>
    <property type="match status" value="1"/>
</dbReference>
<evidence type="ECO:0000313" key="3">
    <source>
        <dbReference type="EMBL" id="HGG00018.1"/>
    </source>
</evidence>
<evidence type="ECO:0000256" key="1">
    <source>
        <dbReference type="SAM" id="Phobius"/>
    </source>
</evidence>
<accession>A0A7C3VKM5</accession>
<dbReference type="InterPro" id="IPR002716">
    <property type="entry name" value="PIN_dom"/>
</dbReference>
<organism evidence="3">
    <name type="scientific">Planktothricoides sp. SpSt-374</name>
    <dbReference type="NCBI Taxonomy" id="2282167"/>
    <lineage>
        <taxon>Bacteria</taxon>
        <taxon>Bacillati</taxon>
        <taxon>Cyanobacteriota</taxon>
        <taxon>Cyanophyceae</taxon>
        <taxon>Oscillatoriophycideae</taxon>
        <taxon>Oscillatoriales</taxon>
        <taxon>Oscillatoriaceae</taxon>
        <taxon>Planktothricoides</taxon>
    </lineage>
</organism>
<gene>
    <name evidence="3" type="ORF">ENR15_04980</name>
</gene>
<dbReference type="Gene3D" id="3.40.50.1010">
    <property type="entry name" value="5'-nuclease"/>
    <property type="match status" value="1"/>
</dbReference>
<proteinExistence type="predicted"/>
<keyword evidence="1" id="KW-0812">Transmembrane</keyword>
<comment type="caution">
    <text evidence="3">The sequence shown here is derived from an EMBL/GenBank/DDBJ whole genome shotgun (WGS) entry which is preliminary data.</text>
</comment>
<keyword evidence="1" id="KW-1133">Transmembrane helix</keyword>
<dbReference type="InterPro" id="IPR029060">
    <property type="entry name" value="PIN-like_dom_sf"/>
</dbReference>
<name>A0A7C3VKM5_9CYAN</name>
<dbReference type="SUPFAM" id="SSF88723">
    <property type="entry name" value="PIN domain-like"/>
    <property type="match status" value="1"/>
</dbReference>
<protein>
    <submittedName>
        <fullName evidence="3">Type II toxin-antitoxin system VapC family toxin</fullName>
    </submittedName>
</protein>
<dbReference type="AlphaFoldDB" id="A0A7C3VKM5"/>
<dbReference type="EMBL" id="DSPX01000044">
    <property type="protein sequence ID" value="HGG00018.1"/>
    <property type="molecule type" value="Genomic_DNA"/>
</dbReference>
<reference evidence="3" key="1">
    <citation type="journal article" date="2020" name="mSystems">
        <title>Genome- and Community-Level Interaction Insights into Carbon Utilization and Element Cycling Functions of Hydrothermarchaeota in Hydrothermal Sediment.</title>
        <authorList>
            <person name="Zhou Z."/>
            <person name="Liu Y."/>
            <person name="Xu W."/>
            <person name="Pan J."/>
            <person name="Luo Z.H."/>
            <person name="Li M."/>
        </authorList>
    </citation>
    <scope>NUCLEOTIDE SEQUENCE [LARGE SCALE GENOMIC DNA]</scope>
    <source>
        <strain evidence="3">SpSt-374</strain>
    </source>
</reference>
<feature type="domain" description="PIN" evidence="2">
    <location>
        <begin position="20"/>
        <end position="102"/>
    </location>
</feature>
<keyword evidence="1" id="KW-0472">Membrane</keyword>
<feature type="transmembrane region" description="Helical" evidence="1">
    <location>
        <begin position="6"/>
        <end position="28"/>
    </location>
</feature>
<sequence>MQGWNNYDSIILIFILIWYDLVLAELMVKPLRDGLSEIAEEYARDLPSFPNLNFCSMTQAVVIAAARLRGNSNLGLIDALHLATAVDAGCAVFLTNDAAIRHPDPGLNIWMLRDIVD</sequence>
<evidence type="ECO:0000259" key="2">
    <source>
        <dbReference type="Pfam" id="PF01850"/>
    </source>
</evidence>